<evidence type="ECO:0000256" key="1">
    <source>
        <dbReference type="SAM" id="MobiDB-lite"/>
    </source>
</evidence>
<keyword evidence="4" id="KW-1185">Reference proteome</keyword>
<dbReference type="AlphaFoldDB" id="A0A545U2T4"/>
<dbReference type="PANTHER" id="PTHR38600">
    <property type="entry name" value="TRANSCRIPTIONAL REGULATORY PROTEIN"/>
    <property type="match status" value="1"/>
</dbReference>
<name>A0A545U2T4_9PROT</name>
<reference evidence="3 4" key="1">
    <citation type="submission" date="2019-06" db="EMBL/GenBank/DDBJ databases">
        <title>Whole genome sequence for Rhodospirillaceae sp. R148.</title>
        <authorList>
            <person name="Wang G."/>
        </authorList>
    </citation>
    <scope>NUCLEOTIDE SEQUENCE [LARGE SCALE GENOMIC DNA]</scope>
    <source>
        <strain evidence="3 4">R148</strain>
    </source>
</reference>
<dbReference type="Gene3D" id="1.10.10.10">
    <property type="entry name" value="Winged helix-like DNA-binding domain superfamily/Winged helix DNA-binding domain"/>
    <property type="match status" value="1"/>
</dbReference>
<dbReference type="Pfam" id="PF12840">
    <property type="entry name" value="HTH_20"/>
    <property type="match status" value="1"/>
</dbReference>
<dbReference type="GO" id="GO:0003700">
    <property type="term" value="F:DNA-binding transcription factor activity"/>
    <property type="evidence" value="ECO:0007669"/>
    <property type="project" value="InterPro"/>
</dbReference>
<proteinExistence type="predicted"/>
<dbReference type="InterPro" id="IPR036390">
    <property type="entry name" value="WH_DNA-bd_sf"/>
</dbReference>
<feature type="region of interest" description="Disordered" evidence="1">
    <location>
        <begin position="113"/>
        <end position="137"/>
    </location>
</feature>
<evidence type="ECO:0000313" key="3">
    <source>
        <dbReference type="EMBL" id="TQV83792.1"/>
    </source>
</evidence>
<dbReference type="NCBIfam" id="NF033788">
    <property type="entry name" value="HTH_metalloreg"/>
    <property type="match status" value="1"/>
</dbReference>
<dbReference type="PANTHER" id="PTHR38600:SF2">
    <property type="entry name" value="SLL0088 PROTEIN"/>
    <property type="match status" value="1"/>
</dbReference>
<evidence type="ECO:0000259" key="2">
    <source>
        <dbReference type="PROSITE" id="PS50987"/>
    </source>
</evidence>
<dbReference type="CDD" id="cd00090">
    <property type="entry name" value="HTH_ARSR"/>
    <property type="match status" value="1"/>
</dbReference>
<dbReference type="RefSeq" id="WP_142895027.1">
    <property type="nucleotide sequence ID" value="NZ_ML660052.1"/>
</dbReference>
<protein>
    <submittedName>
        <fullName evidence="3">Helix-turn-helix transcriptional regulator</fullName>
    </submittedName>
</protein>
<evidence type="ECO:0000313" key="4">
    <source>
        <dbReference type="Proteomes" id="UP000315252"/>
    </source>
</evidence>
<dbReference type="SUPFAM" id="SSF46785">
    <property type="entry name" value="Winged helix' DNA-binding domain"/>
    <property type="match status" value="1"/>
</dbReference>
<dbReference type="InterPro" id="IPR001845">
    <property type="entry name" value="HTH_ArsR_DNA-bd_dom"/>
</dbReference>
<dbReference type="InterPro" id="IPR036388">
    <property type="entry name" value="WH-like_DNA-bd_sf"/>
</dbReference>
<dbReference type="SMART" id="SM00418">
    <property type="entry name" value="HTH_ARSR"/>
    <property type="match status" value="1"/>
</dbReference>
<gene>
    <name evidence="3" type="ORF">FKG95_04215</name>
</gene>
<dbReference type="PROSITE" id="PS50987">
    <property type="entry name" value="HTH_ARSR_2"/>
    <property type="match status" value="1"/>
</dbReference>
<organism evidence="3 4">
    <name type="scientific">Denitrobaculum tricleocarpae</name>
    <dbReference type="NCBI Taxonomy" id="2591009"/>
    <lineage>
        <taxon>Bacteria</taxon>
        <taxon>Pseudomonadati</taxon>
        <taxon>Pseudomonadota</taxon>
        <taxon>Alphaproteobacteria</taxon>
        <taxon>Rhodospirillales</taxon>
        <taxon>Rhodospirillaceae</taxon>
        <taxon>Denitrobaculum</taxon>
    </lineage>
</organism>
<feature type="domain" description="HTH arsR-type" evidence="2">
    <location>
        <begin position="1"/>
        <end position="96"/>
    </location>
</feature>
<dbReference type="PRINTS" id="PR00778">
    <property type="entry name" value="HTHARSR"/>
</dbReference>
<comment type="caution">
    <text evidence="3">The sequence shown here is derived from an EMBL/GenBank/DDBJ whole genome shotgun (WGS) entry which is preliminary data.</text>
</comment>
<dbReference type="EMBL" id="VHSH01000001">
    <property type="protein sequence ID" value="TQV83792.1"/>
    <property type="molecule type" value="Genomic_DNA"/>
</dbReference>
<accession>A0A545U2T4</accession>
<sequence length="137" mass="15688">MAIQYRNPLDHTFHALGDETRRRILSMLATGGPCSANEINAPFDAAQPTISKHLKVLEKAGLVRREVQGRVHRFHLELAPMKEAEDWIARHEAFWQGTLQRLEGYLAEVDGRLEDAAGQQSDRDRRDLTKEREKDSE</sequence>
<dbReference type="InterPro" id="IPR011991">
    <property type="entry name" value="ArsR-like_HTH"/>
</dbReference>
<dbReference type="Proteomes" id="UP000315252">
    <property type="component" value="Unassembled WGS sequence"/>
</dbReference>
<dbReference type="OrthoDB" id="9789575at2"/>